<dbReference type="Gene3D" id="1.10.10.10">
    <property type="entry name" value="Winged helix-like DNA-binding domain superfamily/Winged helix DNA-binding domain"/>
    <property type="match status" value="2"/>
</dbReference>
<evidence type="ECO:0000313" key="4">
    <source>
        <dbReference type="EMBL" id="MTW35561.1"/>
    </source>
</evidence>
<dbReference type="InterPro" id="IPR052057">
    <property type="entry name" value="IS150/IS1296_orfA-like"/>
</dbReference>
<feature type="compositionally biased region" description="Basic and acidic residues" evidence="2">
    <location>
        <begin position="124"/>
        <end position="135"/>
    </location>
</feature>
<dbReference type="InterPro" id="IPR010921">
    <property type="entry name" value="Trp_repressor/repl_initiator"/>
</dbReference>
<gene>
    <name evidence="4" type="ORF">GM655_22495</name>
</gene>
<evidence type="ECO:0000256" key="2">
    <source>
        <dbReference type="SAM" id="MobiDB-lite"/>
    </source>
</evidence>
<reference evidence="4 5" key="1">
    <citation type="submission" date="2019-11" db="EMBL/GenBank/DDBJ databases">
        <title>Type strains purchased from KCTC, JCM and DSMZ.</title>
        <authorList>
            <person name="Lu H."/>
        </authorList>
    </citation>
    <scope>NUCLEOTIDE SEQUENCE [LARGE SCALE GENOMIC DNA]</scope>
    <source>
        <strain evidence="4 5">DSM 103461</strain>
    </source>
</reference>
<dbReference type="SUPFAM" id="SSF48295">
    <property type="entry name" value="TrpR-like"/>
    <property type="match status" value="1"/>
</dbReference>
<dbReference type="PANTHER" id="PTHR33795:SF1">
    <property type="entry name" value="INSERTION ELEMENT IS150 PROTEIN INSJ"/>
    <property type="match status" value="1"/>
</dbReference>
<evidence type="ECO:0000256" key="1">
    <source>
        <dbReference type="ARBA" id="ARBA00038232"/>
    </source>
</evidence>
<dbReference type="Pfam" id="PF13518">
    <property type="entry name" value="HTH_28"/>
    <property type="match status" value="2"/>
</dbReference>
<feature type="domain" description="Insertion element IS150 protein InsJ-like helix-turn-helix" evidence="3">
    <location>
        <begin position="58"/>
        <end position="112"/>
    </location>
</feature>
<dbReference type="InterPro" id="IPR036388">
    <property type="entry name" value="WH-like_DNA-bd_sf"/>
</dbReference>
<feature type="region of interest" description="Disordered" evidence="2">
    <location>
        <begin position="102"/>
        <end position="135"/>
    </location>
</feature>
<proteinExistence type="inferred from homology"/>
<keyword evidence="5" id="KW-1185">Reference proteome</keyword>
<evidence type="ECO:0000313" key="5">
    <source>
        <dbReference type="Proteomes" id="UP000735592"/>
    </source>
</evidence>
<sequence length="172" mass="20108">MQFKLEVVQRYQAEGIGFKSLGRLYGIDGAMVKRWIHLYQAHGESGLVKKFTGYGVEEKLAILQRMWDEEWSYTQTIAAFNIRSMASLRSWERCYHSGGIEALKPRARGRPKKMPESLPPDTQRSTDDETRTREELLAEVNHLRMEVAYLKKLRALVQQQRPVRTSPRKKRK</sequence>
<protein>
    <submittedName>
        <fullName evidence="4">Helix-turn-helix domain-containing protein</fullName>
    </submittedName>
</protein>
<feature type="domain" description="Insertion element IS150 protein InsJ-like helix-turn-helix" evidence="3">
    <location>
        <begin position="3"/>
        <end position="50"/>
    </location>
</feature>
<dbReference type="PANTHER" id="PTHR33795">
    <property type="entry name" value="INSERTION ELEMENT IS150 PROTEIN INSJ"/>
    <property type="match status" value="1"/>
</dbReference>
<organism evidence="4 5">
    <name type="scientific">Pseudoduganella danionis</name>
    <dbReference type="NCBI Taxonomy" id="1890295"/>
    <lineage>
        <taxon>Bacteria</taxon>
        <taxon>Pseudomonadati</taxon>
        <taxon>Pseudomonadota</taxon>
        <taxon>Betaproteobacteria</taxon>
        <taxon>Burkholderiales</taxon>
        <taxon>Oxalobacteraceae</taxon>
        <taxon>Telluria group</taxon>
        <taxon>Pseudoduganella</taxon>
    </lineage>
</organism>
<comment type="caution">
    <text evidence="4">The sequence shown here is derived from an EMBL/GenBank/DDBJ whole genome shotgun (WGS) entry which is preliminary data.</text>
</comment>
<evidence type="ECO:0000259" key="3">
    <source>
        <dbReference type="Pfam" id="PF13518"/>
    </source>
</evidence>
<name>A0ABW9STQ9_9BURK</name>
<dbReference type="InterPro" id="IPR055247">
    <property type="entry name" value="InsJ-like_HTH"/>
</dbReference>
<dbReference type="EMBL" id="WNKW01000025">
    <property type="protein sequence ID" value="MTW35561.1"/>
    <property type="molecule type" value="Genomic_DNA"/>
</dbReference>
<accession>A0ABW9STQ9</accession>
<dbReference type="Proteomes" id="UP000735592">
    <property type="component" value="Unassembled WGS sequence"/>
</dbReference>
<comment type="similarity">
    <text evidence="1">Belongs to the IS150/IS1296 orfA family.</text>
</comment>